<keyword evidence="9 20" id="KW-0472">Membrane</keyword>
<evidence type="ECO:0000256" key="4">
    <source>
        <dbReference type="ARBA" id="ARBA00022692"/>
    </source>
</evidence>
<keyword evidence="17 20" id="KW-0407">Ion channel</keyword>
<keyword evidence="15" id="KW-0628">Postsynaptic cell membrane</keyword>
<dbReference type="InterPro" id="IPR018000">
    <property type="entry name" value="Neurotransmitter_ion_chnl_CS"/>
</dbReference>
<keyword evidence="4 20" id="KW-0812">Transmembrane</keyword>
<evidence type="ECO:0000256" key="12">
    <source>
        <dbReference type="ARBA" id="ARBA00023173"/>
    </source>
</evidence>
<dbReference type="OrthoDB" id="407674at2759"/>
<dbReference type="SUPFAM" id="SSF90112">
    <property type="entry name" value="Neurotransmitter-gated ion-channel transmembrane pore"/>
    <property type="match status" value="1"/>
</dbReference>
<dbReference type="PROSITE" id="PS00236">
    <property type="entry name" value="NEUROTR_ION_CHANNEL"/>
    <property type="match status" value="1"/>
</dbReference>
<keyword evidence="13" id="KW-0325">Glycoprotein</keyword>
<dbReference type="GO" id="GO:0045211">
    <property type="term" value="C:postsynaptic membrane"/>
    <property type="evidence" value="ECO:0007669"/>
    <property type="project" value="UniProtKB-SubCell"/>
</dbReference>
<keyword evidence="14" id="KW-0868">Chloride</keyword>
<keyword evidence="10" id="KW-1015">Disulfide bond</keyword>
<organism evidence="24 25">
    <name type="scientific">Mizuhopecten yessoensis</name>
    <name type="common">Japanese scallop</name>
    <name type="synonym">Patinopecten yessoensis</name>
    <dbReference type="NCBI Taxonomy" id="6573"/>
    <lineage>
        <taxon>Eukaryota</taxon>
        <taxon>Metazoa</taxon>
        <taxon>Spiralia</taxon>
        <taxon>Lophotrochozoa</taxon>
        <taxon>Mollusca</taxon>
        <taxon>Bivalvia</taxon>
        <taxon>Autobranchia</taxon>
        <taxon>Pteriomorphia</taxon>
        <taxon>Pectinida</taxon>
        <taxon>Pectinoidea</taxon>
        <taxon>Pectinidae</taxon>
        <taxon>Mizuhopecten</taxon>
    </lineage>
</organism>
<evidence type="ECO:0000256" key="9">
    <source>
        <dbReference type="ARBA" id="ARBA00023136"/>
    </source>
</evidence>
<evidence type="ECO:0000256" key="7">
    <source>
        <dbReference type="ARBA" id="ARBA00023018"/>
    </source>
</evidence>
<feature type="signal peptide" evidence="20">
    <location>
        <begin position="1"/>
        <end position="24"/>
    </location>
</feature>
<dbReference type="InterPro" id="IPR006201">
    <property type="entry name" value="Neur_channel"/>
</dbReference>
<dbReference type="STRING" id="6573.A0A210QR28"/>
<evidence type="ECO:0000256" key="1">
    <source>
        <dbReference type="ARBA" id="ARBA00010180"/>
    </source>
</evidence>
<dbReference type="NCBIfam" id="TIGR00860">
    <property type="entry name" value="LIC"/>
    <property type="match status" value="1"/>
</dbReference>
<keyword evidence="5 20" id="KW-0732">Signal</keyword>
<keyword evidence="12" id="KW-0869">Chloride channel</keyword>
<keyword evidence="2 20" id="KW-0813">Transport</keyword>
<evidence type="ECO:0000256" key="19">
    <source>
        <dbReference type="ARBA" id="ARBA00071250"/>
    </source>
</evidence>
<comment type="similarity">
    <text evidence="1">Belongs to the ligand-gated ion channel (TC 1.A.9) family. Gamma-aminobutyric acid receptor (TC 1.A.9.5) subfamily.</text>
</comment>
<dbReference type="Gene3D" id="1.20.58.390">
    <property type="entry name" value="Neurotransmitter-gated ion-channel transmembrane domain"/>
    <property type="match status" value="1"/>
</dbReference>
<evidence type="ECO:0000256" key="15">
    <source>
        <dbReference type="ARBA" id="ARBA00023257"/>
    </source>
</evidence>
<sequence>MDAVTTVRWLCVLAQLGLTTEVLATDSRTKRSNNQKTEIVDQISSSNNYVYRPNYNNQGKPVIIECDLHINSIDSVTEVEMEFTAEVTLHLTWRDARLDKQFKNFNVEFVELGAKKMENFWVPDIFFPNEKRAAFHNVMSANKMIRIHKNSLVHYTTRLSLTLSCPMNLRKYPFDQQTCSIKIESFGFTKSQLSLKWSNSTNPLLVKKGMELPQFQLVGNRFYDLETFSKIRGNYSSLKADFFMVRNINYYVIQMYIPSLLIVMLSWVSFWLNVNSVPGRVNLGVLSVLTISTQSSSVNRTLPRVSYTKAIDIWMAACLVFVVAALVEFAIANVLSRRGSGKGMMFIKKIIKLARDKNRSTENSKGGIKPEGSGVRHRDTRTVKDTVVGVDGSVQVPKCQHLTIEDDDTKKTSPKKTGVVYAFYLDVASRIMFPLSFGIFNLVYWIYYLNIMNDIME</sequence>
<accession>A0A210QR28</accession>
<keyword evidence="8 20" id="KW-0406">Ion transport</keyword>
<evidence type="ECO:0000256" key="8">
    <source>
        <dbReference type="ARBA" id="ARBA00023065"/>
    </source>
</evidence>
<evidence type="ECO:0000256" key="21">
    <source>
        <dbReference type="SAM" id="MobiDB-lite"/>
    </source>
</evidence>
<dbReference type="InterPro" id="IPR038050">
    <property type="entry name" value="Neuro_actylchol_rec"/>
</dbReference>
<reference evidence="24 25" key="1">
    <citation type="journal article" date="2017" name="Nat. Ecol. Evol.">
        <title>Scallop genome provides insights into evolution of bilaterian karyotype and development.</title>
        <authorList>
            <person name="Wang S."/>
            <person name="Zhang J."/>
            <person name="Jiao W."/>
            <person name="Li J."/>
            <person name="Xun X."/>
            <person name="Sun Y."/>
            <person name="Guo X."/>
            <person name="Huan P."/>
            <person name="Dong B."/>
            <person name="Zhang L."/>
            <person name="Hu X."/>
            <person name="Sun X."/>
            <person name="Wang J."/>
            <person name="Zhao C."/>
            <person name="Wang Y."/>
            <person name="Wang D."/>
            <person name="Huang X."/>
            <person name="Wang R."/>
            <person name="Lv J."/>
            <person name="Li Y."/>
            <person name="Zhang Z."/>
            <person name="Liu B."/>
            <person name="Lu W."/>
            <person name="Hui Y."/>
            <person name="Liang J."/>
            <person name="Zhou Z."/>
            <person name="Hou R."/>
            <person name="Li X."/>
            <person name="Liu Y."/>
            <person name="Li H."/>
            <person name="Ning X."/>
            <person name="Lin Y."/>
            <person name="Zhao L."/>
            <person name="Xing Q."/>
            <person name="Dou J."/>
            <person name="Li Y."/>
            <person name="Mao J."/>
            <person name="Guo H."/>
            <person name="Dou H."/>
            <person name="Li T."/>
            <person name="Mu C."/>
            <person name="Jiang W."/>
            <person name="Fu Q."/>
            <person name="Fu X."/>
            <person name="Miao Y."/>
            <person name="Liu J."/>
            <person name="Yu Q."/>
            <person name="Li R."/>
            <person name="Liao H."/>
            <person name="Li X."/>
            <person name="Kong Y."/>
            <person name="Jiang Z."/>
            <person name="Chourrout D."/>
            <person name="Li R."/>
            <person name="Bao Z."/>
        </authorList>
    </citation>
    <scope>NUCLEOTIDE SEQUENCE [LARGE SCALE GENOMIC DNA]</scope>
    <source>
        <strain evidence="24 25">PY_sf001</strain>
    </source>
</reference>
<evidence type="ECO:0000256" key="6">
    <source>
        <dbReference type="ARBA" id="ARBA00022989"/>
    </source>
</evidence>
<keyword evidence="25" id="KW-1185">Reference proteome</keyword>
<comment type="caution">
    <text evidence="24">The sequence shown here is derived from an EMBL/GenBank/DDBJ whole genome shotgun (WGS) entry which is preliminary data.</text>
</comment>
<keyword evidence="7" id="KW-0770">Synapse</keyword>
<feature type="transmembrane region" description="Helical" evidence="20">
    <location>
        <begin position="248"/>
        <end position="272"/>
    </location>
</feature>
<feature type="region of interest" description="Disordered" evidence="21">
    <location>
        <begin position="358"/>
        <end position="378"/>
    </location>
</feature>
<dbReference type="CDD" id="cd19049">
    <property type="entry name" value="LGIC_TM_anion"/>
    <property type="match status" value="1"/>
</dbReference>
<comment type="caution">
    <text evidence="20">Lacks conserved residue(s) required for the propagation of feature annotation.</text>
</comment>
<name>A0A210QR28_MIZYE</name>
<dbReference type="PRINTS" id="PR00252">
    <property type="entry name" value="NRIONCHANNEL"/>
</dbReference>
<evidence type="ECO:0000256" key="17">
    <source>
        <dbReference type="ARBA" id="ARBA00023303"/>
    </source>
</evidence>
<dbReference type="InterPro" id="IPR006029">
    <property type="entry name" value="Neurotrans-gated_channel_TM"/>
</dbReference>
<dbReference type="PANTHER" id="PTHR18945">
    <property type="entry name" value="NEUROTRANSMITTER GATED ION CHANNEL"/>
    <property type="match status" value="1"/>
</dbReference>
<evidence type="ECO:0000256" key="3">
    <source>
        <dbReference type="ARBA" id="ARBA00022475"/>
    </source>
</evidence>
<feature type="domain" description="Neurotransmitter-gated ion-channel transmembrane" evidence="23">
    <location>
        <begin position="255"/>
        <end position="342"/>
    </location>
</feature>
<dbReference type="PRINTS" id="PR00253">
    <property type="entry name" value="GABAARECEPTR"/>
</dbReference>
<keyword evidence="3" id="KW-1003">Cell membrane</keyword>
<evidence type="ECO:0000256" key="18">
    <source>
        <dbReference type="ARBA" id="ARBA00034104"/>
    </source>
</evidence>
<proteinExistence type="inferred from homology"/>
<dbReference type="EMBL" id="NEDP02002314">
    <property type="protein sequence ID" value="OWF51197.1"/>
    <property type="molecule type" value="Genomic_DNA"/>
</dbReference>
<evidence type="ECO:0000256" key="14">
    <source>
        <dbReference type="ARBA" id="ARBA00023214"/>
    </source>
</evidence>
<dbReference type="InterPro" id="IPR006028">
    <property type="entry name" value="GABAA/Glycine_rcpt"/>
</dbReference>
<dbReference type="InterPro" id="IPR006202">
    <property type="entry name" value="Neur_chan_lig-bd"/>
</dbReference>
<dbReference type="AlphaFoldDB" id="A0A210QR28"/>
<protein>
    <recommendedName>
        <fullName evidence="19">Gamma-aminobutyric acid receptor subunit beta</fullName>
    </recommendedName>
</protein>
<feature type="chain" id="PRO_5022262684" description="Gamma-aminobutyric acid receptor subunit beta" evidence="20">
    <location>
        <begin position="25"/>
        <end position="457"/>
    </location>
</feature>
<evidence type="ECO:0000256" key="10">
    <source>
        <dbReference type="ARBA" id="ARBA00023157"/>
    </source>
</evidence>
<evidence type="ECO:0000313" key="24">
    <source>
        <dbReference type="EMBL" id="OWF51197.1"/>
    </source>
</evidence>
<feature type="transmembrane region" description="Helical" evidence="20">
    <location>
        <begin position="419"/>
        <end position="447"/>
    </location>
</feature>
<dbReference type="GO" id="GO:0034707">
    <property type="term" value="C:chloride channel complex"/>
    <property type="evidence" value="ECO:0007669"/>
    <property type="project" value="UniProtKB-KW"/>
</dbReference>
<evidence type="ECO:0000256" key="2">
    <source>
        <dbReference type="ARBA" id="ARBA00022448"/>
    </source>
</evidence>
<keyword evidence="11 24" id="KW-0675">Receptor</keyword>
<dbReference type="GO" id="GO:0005254">
    <property type="term" value="F:chloride channel activity"/>
    <property type="evidence" value="ECO:0007669"/>
    <property type="project" value="UniProtKB-KW"/>
</dbReference>
<evidence type="ECO:0000256" key="20">
    <source>
        <dbReference type="RuleBase" id="RU000687"/>
    </source>
</evidence>
<dbReference type="SUPFAM" id="SSF63712">
    <property type="entry name" value="Nicotinic receptor ligand binding domain-like"/>
    <property type="match status" value="1"/>
</dbReference>
<evidence type="ECO:0000259" key="23">
    <source>
        <dbReference type="Pfam" id="PF02932"/>
    </source>
</evidence>
<comment type="subcellular location">
    <subcellularLocation>
        <location evidence="18">Postsynaptic cell membrane</location>
        <topology evidence="18">Multi-pass membrane protein</topology>
    </subcellularLocation>
</comment>
<evidence type="ECO:0000259" key="22">
    <source>
        <dbReference type="Pfam" id="PF02931"/>
    </source>
</evidence>
<dbReference type="InterPro" id="IPR036719">
    <property type="entry name" value="Neuro-gated_channel_TM_sf"/>
</dbReference>
<feature type="transmembrane region" description="Helical" evidence="20">
    <location>
        <begin position="313"/>
        <end position="335"/>
    </location>
</feature>
<dbReference type="GO" id="GO:0004888">
    <property type="term" value="F:transmembrane signaling receptor activity"/>
    <property type="evidence" value="ECO:0007669"/>
    <property type="project" value="InterPro"/>
</dbReference>
<dbReference type="GO" id="GO:0005230">
    <property type="term" value="F:extracellular ligand-gated monoatomic ion channel activity"/>
    <property type="evidence" value="ECO:0007669"/>
    <property type="project" value="InterPro"/>
</dbReference>
<dbReference type="InterPro" id="IPR036734">
    <property type="entry name" value="Neur_chan_lig-bd_sf"/>
</dbReference>
<keyword evidence="16" id="KW-1071">Ligand-gated ion channel</keyword>
<dbReference type="Pfam" id="PF02931">
    <property type="entry name" value="Neur_chan_LBD"/>
    <property type="match status" value="1"/>
</dbReference>
<evidence type="ECO:0000256" key="11">
    <source>
        <dbReference type="ARBA" id="ARBA00023170"/>
    </source>
</evidence>
<evidence type="ECO:0000256" key="13">
    <source>
        <dbReference type="ARBA" id="ARBA00023180"/>
    </source>
</evidence>
<feature type="domain" description="Neurotransmitter-gated ion-channel ligand-binding" evidence="22">
    <location>
        <begin position="37"/>
        <end position="222"/>
    </location>
</feature>
<evidence type="ECO:0000256" key="5">
    <source>
        <dbReference type="ARBA" id="ARBA00022729"/>
    </source>
</evidence>
<dbReference type="CDD" id="cd18991">
    <property type="entry name" value="LGIC_ECD_GlyR"/>
    <property type="match status" value="1"/>
</dbReference>
<dbReference type="Pfam" id="PF02932">
    <property type="entry name" value="Neur_chan_memb"/>
    <property type="match status" value="1"/>
</dbReference>
<dbReference type="Proteomes" id="UP000242188">
    <property type="component" value="Unassembled WGS sequence"/>
</dbReference>
<evidence type="ECO:0000256" key="16">
    <source>
        <dbReference type="ARBA" id="ARBA00023286"/>
    </source>
</evidence>
<keyword evidence="6 20" id="KW-1133">Transmembrane helix</keyword>
<evidence type="ECO:0000313" key="25">
    <source>
        <dbReference type="Proteomes" id="UP000242188"/>
    </source>
</evidence>
<dbReference type="FunFam" id="2.70.170.10:FF:000021">
    <property type="entry name" value="Gamma-aminobutyric acid receptor isoform 3b"/>
    <property type="match status" value="1"/>
</dbReference>
<gene>
    <name evidence="24" type="ORF">KP79_PYT12984</name>
</gene>
<dbReference type="Gene3D" id="2.70.170.10">
    <property type="entry name" value="Neurotransmitter-gated ion-channel ligand-binding domain"/>
    <property type="match status" value="1"/>
</dbReference>